<keyword evidence="5 6" id="KW-0472">Membrane</keyword>
<keyword evidence="2" id="KW-1003">Cell membrane</keyword>
<dbReference type="Proteomes" id="UP001596528">
    <property type="component" value="Unassembled WGS sequence"/>
</dbReference>
<evidence type="ECO:0000256" key="5">
    <source>
        <dbReference type="ARBA" id="ARBA00023136"/>
    </source>
</evidence>
<feature type="transmembrane region" description="Helical" evidence="6">
    <location>
        <begin position="238"/>
        <end position="268"/>
    </location>
</feature>
<dbReference type="PANTHER" id="PTHR30294:SF38">
    <property type="entry name" value="TRANSPORT PERMEASE PROTEIN"/>
    <property type="match status" value="1"/>
</dbReference>
<dbReference type="InterPro" id="IPR051449">
    <property type="entry name" value="ABC-2_transporter_component"/>
</dbReference>
<keyword evidence="4 6" id="KW-1133">Transmembrane helix</keyword>
<evidence type="ECO:0000259" key="7">
    <source>
        <dbReference type="Pfam" id="PF12698"/>
    </source>
</evidence>
<feature type="transmembrane region" description="Helical" evidence="6">
    <location>
        <begin position="358"/>
        <end position="378"/>
    </location>
</feature>
<comment type="caution">
    <text evidence="8">The sequence shown here is derived from an EMBL/GenBank/DDBJ whole genome shotgun (WGS) entry which is preliminary data.</text>
</comment>
<evidence type="ECO:0000313" key="9">
    <source>
        <dbReference type="Proteomes" id="UP001596528"/>
    </source>
</evidence>
<evidence type="ECO:0000256" key="4">
    <source>
        <dbReference type="ARBA" id="ARBA00022989"/>
    </source>
</evidence>
<organism evidence="8 9">
    <name type="scientific">Paenibacillus thermoaerophilus</name>
    <dbReference type="NCBI Taxonomy" id="1215385"/>
    <lineage>
        <taxon>Bacteria</taxon>
        <taxon>Bacillati</taxon>
        <taxon>Bacillota</taxon>
        <taxon>Bacilli</taxon>
        <taxon>Bacillales</taxon>
        <taxon>Paenibacillaceae</taxon>
        <taxon>Paenibacillus</taxon>
    </lineage>
</organism>
<dbReference type="EMBL" id="JBHTGQ010000002">
    <property type="protein sequence ID" value="MFC7748497.1"/>
    <property type="molecule type" value="Genomic_DNA"/>
</dbReference>
<protein>
    <submittedName>
        <fullName evidence="8">ABC transporter permease</fullName>
    </submittedName>
</protein>
<dbReference type="RefSeq" id="WP_138789034.1">
    <property type="nucleotide sequence ID" value="NZ_JBHTGQ010000002.1"/>
</dbReference>
<dbReference type="Pfam" id="PF12698">
    <property type="entry name" value="ABC2_membrane_3"/>
    <property type="match status" value="1"/>
</dbReference>
<keyword evidence="3 6" id="KW-0812">Transmembrane</keyword>
<evidence type="ECO:0000256" key="1">
    <source>
        <dbReference type="ARBA" id="ARBA00004651"/>
    </source>
</evidence>
<feature type="transmembrane region" description="Helical" evidence="6">
    <location>
        <begin position="308"/>
        <end position="331"/>
    </location>
</feature>
<gene>
    <name evidence="8" type="ORF">ACFQWB_00870</name>
</gene>
<dbReference type="PANTHER" id="PTHR30294">
    <property type="entry name" value="MEMBRANE COMPONENT OF ABC TRANSPORTER YHHJ-RELATED"/>
    <property type="match status" value="1"/>
</dbReference>
<feature type="transmembrane region" description="Helical" evidence="6">
    <location>
        <begin position="196"/>
        <end position="218"/>
    </location>
</feature>
<comment type="subcellular location">
    <subcellularLocation>
        <location evidence="1">Cell membrane</location>
        <topology evidence="1">Multi-pass membrane protein</topology>
    </subcellularLocation>
</comment>
<evidence type="ECO:0000256" key="3">
    <source>
        <dbReference type="ARBA" id="ARBA00022692"/>
    </source>
</evidence>
<reference evidence="9" key="1">
    <citation type="journal article" date="2019" name="Int. J. Syst. Evol. Microbiol.">
        <title>The Global Catalogue of Microorganisms (GCM) 10K type strain sequencing project: providing services to taxonomists for standard genome sequencing and annotation.</title>
        <authorList>
            <consortium name="The Broad Institute Genomics Platform"/>
            <consortium name="The Broad Institute Genome Sequencing Center for Infectious Disease"/>
            <person name="Wu L."/>
            <person name="Ma J."/>
        </authorList>
    </citation>
    <scope>NUCLEOTIDE SEQUENCE [LARGE SCALE GENOMIC DNA]</scope>
    <source>
        <strain evidence="9">JCM 18657</strain>
    </source>
</reference>
<evidence type="ECO:0000313" key="8">
    <source>
        <dbReference type="EMBL" id="MFC7748497.1"/>
    </source>
</evidence>
<evidence type="ECO:0000256" key="6">
    <source>
        <dbReference type="SAM" id="Phobius"/>
    </source>
</evidence>
<proteinExistence type="predicted"/>
<keyword evidence="9" id="KW-1185">Reference proteome</keyword>
<accession>A0ABW2UX55</accession>
<sequence length="388" mass="41426">MYAWLTITGCELLKTARSRTVLVMLFGLPLLLIYILGQVFGSVTSAPARVAVYVEDNGPLRGQIESFWNREDLRAYVRPVWRTSAREVELEVKEGTADYGVVVPAGFSDRVASGGKAEWLAYPGRHEDRNIAARAVASRFLSELNVRLAAIAAYGPEAGPLPSAEADEDIPLVAAVLADAPPGDDALFKGLSAMQYYSAAYLIMFLLFSGMSAGIELLRSRQDGTLSRLYATPHPLPVVIGGWIGSSLALAIVQSAFIVTVTSFAFGVDWGGKFGWIALVCLLTAVASIGLALIVASFARTIQSMQTVYNILTFAMTFVSGGMVVGMGGVIEKLGHWTVNHWANEALRGIMNGETASLGTNVGILSLIAAGLAALTAIRMRKVVDLHA</sequence>
<dbReference type="InterPro" id="IPR013525">
    <property type="entry name" value="ABC2_TM"/>
</dbReference>
<feature type="transmembrane region" description="Helical" evidence="6">
    <location>
        <begin position="274"/>
        <end position="296"/>
    </location>
</feature>
<feature type="domain" description="ABC-2 type transporter transmembrane" evidence="7">
    <location>
        <begin position="21"/>
        <end position="377"/>
    </location>
</feature>
<feature type="transmembrane region" description="Helical" evidence="6">
    <location>
        <begin position="21"/>
        <end position="40"/>
    </location>
</feature>
<evidence type="ECO:0000256" key="2">
    <source>
        <dbReference type="ARBA" id="ARBA00022475"/>
    </source>
</evidence>
<name>A0ABW2UX55_9BACL</name>